<organism evidence="3 4">
    <name type="scientific">Tsukamurella strandjordii</name>
    <dbReference type="NCBI Taxonomy" id="147577"/>
    <lineage>
        <taxon>Bacteria</taxon>
        <taxon>Bacillati</taxon>
        <taxon>Actinomycetota</taxon>
        <taxon>Actinomycetes</taxon>
        <taxon>Mycobacteriales</taxon>
        <taxon>Tsukamurellaceae</taxon>
        <taxon>Tsukamurella</taxon>
    </lineage>
</organism>
<dbReference type="CDD" id="cd08567">
    <property type="entry name" value="GDPD_SpGDE_like"/>
    <property type="match status" value="1"/>
</dbReference>
<proteinExistence type="predicted"/>
<dbReference type="Pfam" id="PF03009">
    <property type="entry name" value="GDPD"/>
    <property type="match status" value="1"/>
</dbReference>
<dbReference type="InterPro" id="IPR017946">
    <property type="entry name" value="PLC-like_Pdiesterase_TIM-brl"/>
</dbReference>
<evidence type="ECO:0000313" key="3">
    <source>
        <dbReference type="EMBL" id="MDP0397774.1"/>
    </source>
</evidence>
<keyword evidence="4" id="KW-1185">Reference proteome</keyword>
<dbReference type="RefSeq" id="WP_305110852.1">
    <property type="nucleotide sequence ID" value="NZ_JAUTIX010000002.1"/>
</dbReference>
<accession>A0AA90NNL0</accession>
<name>A0AA90NNL0_9ACTN</name>
<comment type="caution">
    <text evidence="3">The sequence shown here is derived from an EMBL/GenBank/DDBJ whole genome shotgun (WGS) entry which is preliminary data.</text>
</comment>
<evidence type="ECO:0000256" key="1">
    <source>
        <dbReference type="SAM" id="SignalP"/>
    </source>
</evidence>
<dbReference type="InterPro" id="IPR030395">
    <property type="entry name" value="GP_PDE_dom"/>
</dbReference>
<dbReference type="AlphaFoldDB" id="A0AA90NNL0"/>
<gene>
    <name evidence="3" type="ORF">Q7X28_07530</name>
</gene>
<dbReference type="Proteomes" id="UP001178281">
    <property type="component" value="Unassembled WGS sequence"/>
</dbReference>
<dbReference type="SUPFAM" id="SSF51695">
    <property type="entry name" value="PLC-like phosphodiesterases"/>
    <property type="match status" value="1"/>
</dbReference>
<dbReference type="GO" id="GO:0006629">
    <property type="term" value="P:lipid metabolic process"/>
    <property type="evidence" value="ECO:0007669"/>
    <property type="project" value="InterPro"/>
</dbReference>
<protein>
    <submittedName>
        <fullName evidence="3">Glycerophosphodiester phosphodiesterase</fullName>
    </submittedName>
</protein>
<dbReference type="PANTHER" id="PTHR46211">
    <property type="entry name" value="GLYCEROPHOSPHORYL DIESTER PHOSPHODIESTERASE"/>
    <property type="match status" value="1"/>
</dbReference>
<feature type="chain" id="PRO_5041700971" evidence="1">
    <location>
        <begin position="34"/>
        <end position="334"/>
    </location>
</feature>
<evidence type="ECO:0000313" key="4">
    <source>
        <dbReference type="Proteomes" id="UP001178281"/>
    </source>
</evidence>
<dbReference type="PANTHER" id="PTHR46211:SF14">
    <property type="entry name" value="GLYCEROPHOSPHODIESTER PHOSPHODIESTERASE"/>
    <property type="match status" value="1"/>
</dbReference>
<reference evidence="3" key="1">
    <citation type="submission" date="2023-08" db="EMBL/GenBank/DDBJ databases">
        <title>The draft genome of Tsukamurella strandjordii strain 050030.</title>
        <authorList>
            <person name="Zhao F."/>
            <person name="Feng Y."/>
            <person name="Zong Z."/>
        </authorList>
    </citation>
    <scope>NUCLEOTIDE SEQUENCE</scope>
    <source>
        <strain evidence="3">050030</strain>
    </source>
</reference>
<dbReference type="EMBL" id="JAUTIX010000002">
    <property type="protein sequence ID" value="MDP0397774.1"/>
    <property type="molecule type" value="Genomic_DNA"/>
</dbReference>
<feature type="signal peptide" evidence="1">
    <location>
        <begin position="1"/>
        <end position="33"/>
    </location>
</feature>
<feature type="domain" description="GP-PDE" evidence="2">
    <location>
        <begin position="39"/>
        <end position="321"/>
    </location>
</feature>
<dbReference type="Gene3D" id="3.20.20.190">
    <property type="entry name" value="Phosphatidylinositol (PI) phosphodiesterase"/>
    <property type="match status" value="1"/>
</dbReference>
<dbReference type="GO" id="GO:0008081">
    <property type="term" value="F:phosphoric diester hydrolase activity"/>
    <property type="evidence" value="ECO:0007669"/>
    <property type="project" value="InterPro"/>
</dbReference>
<sequence>MRISSPALRRIAAAAATVTVVVGGAALAAPVQAAPSSSFDLQSHRGGRGEHTEESLYGFARSVELGVSTLELDIVLTKDMVPLIWHDPTVQADKCSDTAAATPGDPQFPYVGKTIHDLTYAQVRTLRCDKKLPKFPDAKVVEGNRIATLPQLFDLVAGYRGNTIRYNIETKIEAEDRSKSAQPQEFVDRILGAARTAGVLDRITVQSFDWRSLPLVRAQAPSVPLVALYDATTWKKNSAWLGPVSYEKFDGDVVRAVKAAGFDVLSPDYELSDAKLVTAAHAAGLQVIPWTVNEAAEMRRQIGYGVDGIITDYPTRLRGVLAAEGKPVPPAYRT</sequence>
<evidence type="ECO:0000259" key="2">
    <source>
        <dbReference type="PROSITE" id="PS51704"/>
    </source>
</evidence>
<keyword evidence="1" id="KW-0732">Signal</keyword>
<dbReference type="PROSITE" id="PS51704">
    <property type="entry name" value="GP_PDE"/>
    <property type="match status" value="1"/>
</dbReference>